<dbReference type="EMBL" id="KN832886">
    <property type="protein sequence ID" value="KIM95747.1"/>
    <property type="molecule type" value="Genomic_DNA"/>
</dbReference>
<dbReference type="SUPFAM" id="SSF57667">
    <property type="entry name" value="beta-beta-alpha zinc fingers"/>
    <property type="match status" value="1"/>
</dbReference>
<keyword evidence="2" id="KW-1185">Reference proteome</keyword>
<accession>A0A0C3D1H4</accession>
<dbReference type="InParanoid" id="A0A0C3D1H4"/>
<dbReference type="HOGENOM" id="CLU_1161452_0_0_1"/>
<evidence type="ECO:0008006" key="3">
    <source>
        <dbReference type="Google" id="ProtNLM"/>
    </source>
</evidence>
<reference evidence="1 2" key="1">
    <citation type="submission" date="2014-04" db="EMBL/GenBank/DDBJ databases">
        <authorList>
            <consortium name="DOE Joint Genome Institute"/>
            <person name="Kuo A."/>
            <person name="Martino E."/>
            <person name="Perotto S."/>
            <person name="Kohler A."/>
            <person name="Nagy L.G."/>
            <person name="Floudas D."/>
            <person name="Copeland A."/>
            <person name="Barry K.W."/>
            <person name="Cichocki N."/>
            <person name="Veneault-Fourrey C."/>
            <person name="LaButti K."/>
            <person name="Lindquist E.A."/>
            <person name="Lipzen A."/>
            <person name="Lundell T."/>
            <person name="Morin E."/>
            <person name="Murat C."/>
            <person name="Sun H."/>
            <person name="Tunlid A."/>
            <person name="Henrissat B."/>
            <person name="Grigoriev I.V."/>
            <person name="Hibbett D.S."/>
            <person name="Martin F."/>
            <person name="Nordberg H.P."/>
            <person name="Cantor M.N."/>
            <person name="Hua S.X."/>
        </authorList>
    </citation>
    <scope>NUCLEOTIDE SEQUENCE [LARGE SCALE GENOMIC DNA]</scope>
    <source>
        <strain evidence="1 2">Zn</strain>
    </source>
</reference>
<dbReference type="InterPro" id="IPR036236">
    <property type="entry name" value="Znf_C2H2_sf"/>
</dbReference>
<evidence type="ECO:0000313" key="2">
    <source>
        <dbReference type="Proteomes" id="UP000054321"/>
    </source>
</evidence>
<gene>
    <name evidence="1" type="ORF">OIDMADRAFT_59527</name>
</gene>
<reference evidence="2" key="2">
    <citation type="submission" date="2015-01" db="EMBL/GenBank/DDBJ databases">
        <title>Evolutionary Origins and Diversification of the Mycorrhizal Mutualists.</title>
        <authorList>
            <consortium name="DOE Joint Genome Institute"/>
            <consortium name="Mycorrhizal Genomics Consortium"/>
            <person name="Kohler A."/>
            <person name="Kuo A."/>
            <person name="Nagy L.G."/>
            <person name="Floudas D."/>
            <person name="Copeland A."/>
            <person name="Barry K.W."/>
            <person name="Cichocki N."/>
            <person name="Veneault-Fourrey C."/>
            <person name="LaButti K."/>
            <person name="Lindquist E.A."/>
            <person name="Lipzen A."/>
            <person name="Lundell T."/>
            <person name="Morin E."/>
            <person name="Murat C."/>
            <person name="Riley R."/>
            <person name="Ohm R."/>
            <person name="Sun H."/>
            <person name="Tunlid A."/>
            <person name="Henrissat B."/>
            <person name="Grigoriev I.V."/>
            <person name="Hibbett D.S."/>
            <person name="Martin F."/>
        </authorList>
    </citation>
    <scope>NUCLEOTIDE SEQUENCE [LARGE SCALE GENOMIC DNA]</scope>
    <source>
        <strain evidence="2">Zn</strain>
    </source>
</reference>
<protein>
    <recommendedName>
        <fullName evidence="3">C2H2-type domain-containing protein</fullName>
    </recommendedName>
</protein>
<dbReference type="Proteomes" id="UP000054321">
    <property type="component" value="Unassembled WGS sequence"/>
</dbReference>
<name>A0A0C3D1H4_OIDMZ</name>
<dbReference type="OrthoDB" id="3600192at2759"/>
<dbReference type="Gene3D" id="3.30.160.60">
    <property type="entry name" value="Classic Zinc Finger"/>
    <property type="match status" value="1"/>
</dbReference>
<dbReference type="AlphaFoldDB" id="A0A0C3D1H4"/>
<sequence>MDPLVDALDTFSRHINYSNIVTGDDATGSFGETCAVDTVKQPPTQVASASFYLVNASQSAESPSNYSSADPPSHYDRFHSSSLLSPSSPCSSTSLVYPLNGNTTSIVHMHAQLFSGLQYGRTPSGMALQKPRCWDHGCGGRTFSSLGNYRRHLREQNRWAPVFACPICGKLFTRSTARKLHREMDKCWATADFGSMASPVPAGFVTPQDPFAAARYPGMFVPSLSDVTMLERKEAGGKE</sequence>
<organism evidence="1 2">
    <name type="scientific">Oidiodendron maius (strain Zn)</name>
    <dbReference type="NCBI Taxonomy" id="913774"/>
    <lineage>
        <taxon>Eukaryota</taxon>
        <taxon>Fungi</taxon>
        <taxon>Dikarya</taxon>
        <taxon>Ascomycota</taxon>
        <taxon>Pezizomycotina</taxon>
        <taxon>Leotiomycetes</taxon>
        <taxon>Leotiomycetes incertae sedis</taxon>
        <taxon>Myxotrichaceae</taxon>
        <taxon>Oidiodendron</taxon>
    </lineage>
</organism>
<evidence type="ECO:0000313" key="1">
    <source>
        <dbReference type="EMBL" id="KIM95747.1"/>
    </source>
</evidence>
<proteinExistence type="predicted"/>